<name>A0A3D9ZE87_9ACTN</name>
<dbReference type="EMBL" id="QUMQ01000001">
    <property type="protein sequence ID" value="REF94782.1"/>
    <property type="molecule type" value="Genomic_DNA"/>
</dbReference>
<dbReference type="RefSeq" id="WP_203783027.1">
    <property type="nucleotide sequence ID" value="NZ_BONB01000001.1"/>
</dbReference>
<dbReference type="AlphaFoldDB" id="A0A3D9ZE87"/>
<proteinExistence type="predicted"/>
<sequence length="77" mass="8598">MDDAATVADERLELIFTCCHPAPGPRPAWQSSTGSTSTRAEFLSRLGRTDEARAAYRWALDLAQTDAERRFLADRLN</sequence>
<dbReference type="PANTHER" id="PTHR47756:SF2">
    <property type="entry name" value="BLL6612 PROTEIN"/>
    <property type="match status" value="1"/>
</dbReference>
<accession>A0A3D9ZE87</accession>
<gene>
    <name evidence="1" type="ORF">DFJ67_0726</name>
</gene>
<organism evidence="1 2">
    <name type="scientific">Asanoa ferruginea</name>
    <dbReference type="NCBI Taxonomy" id="53367"/>
    <lineage>
        <taxon>Bacteria</taxon>
        <taxon>Bacillati</taxon>
        <taxon>Actinomycetota</taxon>
        <taxon>Actinomycetes</taxon>
        <taxon>Micromonosporales</taxon>
        <taxon>Micromonosporaceae</taxon>
        <taxon>Asanoa</taxon>
    </lineage>
</organism>
<reference evidence="1 2" key="1">
    <citation type="submission" date="2018-08" db="EMBL/GenBank/DDBJ databases">
        <title>Sequencing the genomes of 1000 actinobacteria strains.</title>
        <authorList>
            <person name="Klenk H.-P."/>
        </authorList>
    </citation>
    <scope>NUCLEOTIDE SEQUENCE [LARGE SCALE GENOMIC DNA]</scope>
    <source>
        <strain evidence="1 2">DSM 44099</strain>
    </source>
</reference>
<evidence type="ECO:0000313" key="2">
    <source>
        <dbReference type="Proteomes" id="UP000256913"/>
    </source>
</evidence>
<dbReference type="PANTHER" id="PTHR47756">
    <property type="entry name" value="BLL6612 PROTEIN-RELATED"/>
    <property type="match status" value="1"/>
</dbReference>
<comment type="caution">
    <text evidence="1">The sequence shown here is derived from an EMBL/GenBank/DDBJ whole genome shotgun (WGS) entry which is preliminary data.</text>
</comment>
<dbReference type="Proteomes" id="UP000256913">
    <property type="component" value="Unassembled WGS sequence"/>
</dbReference>
<keyword evidence="2" id="KW-1185">Reference proteome</keyword>
<protein>
    <submittedName>
        <fullName evidence="1">Tetratricopeptide repeat protein</fullName>
    </submittedName>
</protein>
<evidence type="ECO:0000313" key="1">
    <source>
        <dbReference type="EMBL" id="REF94782.1"/>
    </source>
</evidence>